<dbReference type="GO" id="GO:0016491">
    <property type="term" value="F:oxidoreductase activity"/>
    <property type="evidence" value="ECO:0007669"/>
    <property type="project" value="InterPro"/>
</dbReference>
<evidence type="ECO:0000256" key="2">
    <source>
        <dbReference type="ARBA" id="ARBA00022748"/>
    </source>
</evidence>
<dbReference type="InterPro" id="IPR017937">
    <property type="entry name" value="Thioredoxin_CS"/>
</dbReference>
<dbReference type="OrthoDB" id="9796554at2"/>
<evidence type="ECO:0000313" key="8">
    <source>
        <dbReference type="Proteomes" id="UP000285744"/>
    </source>
</evidence>
<dbReference type="Gene3D" id="3.40.30.10">
    <property type="entry name" value="Glutaredoxin"/>
    <property type="match status" value="1"/>
</dbReference>
<comment type="subcellular location">
    <subcellularLocation>
        <location evidence="1">Cell envelope</location>
    </subcellularLocation>
</comment>
<dbReference type="Proteomes" id="UP000285744">
    <property type="component" value="Unassembled WGS sequence"/>
</dbReference>
<evidence type="ECO:0000256" key="4">
    <source>
        <dbReference type="ARBA" id="ARBA00023157"/>
    </source>
</evidence>
<dbReference type="PANTHER" id="PTHR42852:SF6">
    <property type="entry name" value="THIOL:DISULFIDE INTERCHANGE PROTEIN DSBE"/>
    <property type="match status" value="1"/>
</dbReference>
<keyword evidence="3" id="KW-0812">Transmembrane</keyword>
<dbReference type="PROSITE" id="PS00194">
    <property type="entry name" value="THIOREDOXIN_1"/>
    <property type="match status" value="1"/>
</dbReference>
<dbReference type="InterPro" id="IPR013766">
    <property type="entry name" value="Thioredoxin_domain"/>
</dbReference>
<name>A0A420EX19_9ACTN</name>
<dbReference type="InterPro" id="IPR013740">
    <property type="entry name" value="Redoxin"/>
</dbReference>
<evidence type="ECO:0000256" key="1">
    <source>
        <dbReference type="ARBA" id="ARBA00004196"/>
    </source>
</evidence>
<evidence type="ECO:0000259" key="6">
    <source>
        <dbReference type="PROSITE" id="PS51352"/>
    </source>
</evidence>
<dbReference type="PROSITE" id="PS51257">
    <property type="entry name" value="PROKAR_LIPOPROTEIN"/>
    <property type="match status" value="1"/>
</dbReference>
<reference evidence="7 8" key="1">
    <citation type="journal article" date="2018" name="Int. J. Syst. Evol. Microbiol.">
        <title>Micromonospora globbae sp. nov., an endophytic actinomycete isolated from roots of Globba winitii C. H. Wright.</title>
        <authorList>
            <person name="Kuncharoen N."/>
            <person name="Pittayakhajonwut P."/>
            <person name="Tanasupawat S."/>
        </authorList>
    </citation>
    <scope>NUCLEOTIDE SEQUENCE [LARGE SCALE GENOMIC DNA]</scope>
    <source>
        <strain evidence="7 8">WPS1-2</strain>
    </source>
</reference>
<organism evidence="7 8">
    <name type="scientific">Micromonospora globbae</name>
    <dbReference type="NCBI Taxonomy" id="1894969"/>
    <lineage>
        <taxon>Bacteria</taxon>
        <taxon>Bacillati</taxon>
        <taxon>Actinomycetota</taxon>
        <taxon>Actinomycetes</taxon>
        <taxon>Micromonosporales</taxon>
        <taxon>Micromonosporaceae</taxon>
        <taxon>Micromonospora</taxon>
    </lineage>
</organism>
<dbReference type="PROSITE" id="PS51352">
    <property type="entry name" value="THIOREDOXIN_2"/>
    <property type="match status" value="1"/>
</dbReference>
<sequence length="184" mass="19600">MRRRHMIAAVGALLTTAVVGCDRASGEDRGGAIVPQTVYPVGKRPAGTQLAGTLLDDSAFDPATLTGKVVVINFWASWCAPCRAEFDDLEAVYQASRDTGVTFLGVNTQNGKDAATAFARGRVTFPSLFDPPGRVALQFREVGLVGLPNTVVLDRQGRIATVFRRAIVKSELEPVVAQLAAEQS</sequence>
<protein>
    <submittedName>
        <fullName evidence="7">TlpA family protein disulfide reductase</fullName>
    </submittedName>
</protein>
<evidence type="ECO:0000256" key="3">
    <source>
        <dbReference type="ARBA" id="ARBA00022968"/>
    </source>
</evidence>
<keyword evidence="5" id="KW-0676">Redox-active center</keyword>
<dbReference type="CDD" id="cd02966">
    <property type="entry name" value="TlpA_like_family"/>
    <property type="match status" value="1"/>
</dbReference>
<keyword evidence="3" id="KW-0735">Signal-anchor</keyword>
<evidence type="ECO:0000256" key="5">
    <source>
        <dbReference type="ARBA" id="ARBA00023284"/>
    </source>
</evidence>
<dbReference type="PANTHER" id="PTHR42852">
    <property type="entry name" value="THIOL:DISULFIDE INTERCHANGE PROTEIN DSBE"/>
    <property type="match status" value="1"/>
</dbReference>
<evidence type="ECO:0000313" key="7">
    <source>
        <dbReference type="EMBL" id="RKF25268.1"/>
    </source>
</evidence>
<feature type="domain" description="Thioredoxin" evidence="6">
    <location>
        <begin position="49"/>
        <end position="181"/>
    </location>
</feature>
<keyword evidence="4" id="KW-1015">Disulfide bond</keyword>
<proteinExistence type="predicted"/>
<dbReference type="SUPFAM" id="SSF52833">
    <property type="entry name" value="Thioredoxin-like"/>
    <property type="match status" value="1"/>
</dbReference>
<comment type="caution">
    <text evidence="7">The sequence shown here is derived from an EMBL/GenBank/DDBJ whole genome shotgun (WGS) entry which is preliminary data.</text>
</comment>
<dbReference type="AlphaFoldDB" id="A0A420EX19"/>
<dbReference type="GO" id="GO:0017004">
    <property type="term" value="P:cytochrome complex assembly"/>
    <property type="evidence" value="ECO:0007669"/>
    <property type="project" value="UniProtKB-KW"/>
</dbReference>
<dbReference type="GO" id="GO:0030313">
    <property type="term" value="C:cell envelope"/>
    <property type="evidence" value="ECO:0007669"/>
    <property type="project" value="UniProtKB-SubCell"/>
</dbReference>
<dbReference type="InterPro" id="IPR036249">
    <property type="entry name" value="Thioredoxin-like_sf"/>
</dbReference>
<keyword evidence="2" id="KW-0201">Cytochrome c-type biogenesis</keyword>
<dbReference type="Pfam" id="PF08534">
    <property type="entry name" value="Redoxin"/>
    <property type="match status" value="1"/>
</dbReference>
<accession>A0A420EX19</accession>
<gene>
    <name evidence="7" type="ORF">D7I43_22505</name>
</gene>
<dbReference type="InterPro" id="IPR050553">
    <property type="entry name" value="Thioredoxin_ResA/DsbE_sf"/>
</dbReference>
<dbReference type="EMBL" id="RAQQ01000017">
    <property type="protein sequence ID" value="RKF25268.1"/>
    <property type="molecule type" value="Genomic_DNA"/>
</dbReference>